<name>A0A9P4PKQ2_9PLEO</name>
<comment type="caution">
    <text evidence="2">The sequence shown here is derived from an EMBL/GenBank/DDBJ whole genome shotgun (WGS) entry which is preliminary data.</text>
</comment>
<sequence>MPLISVSRLFYPSAFAAGGTVVTSTLAAESCAGCVVLLFVEANSTRTAMKRAGTDDPTHRSLPDAEPRLPRTSVGLAPPPEFSRLRSACCVHMAYGICTPYRPQYLSGCVGRSISHLPPAVCAPQRVADGRLLAVWKTPRPQHAHHDARHQTLLHCACSLTLEIINYELLLLAHCVVP</sequence>
<evidence type="ECO:0000256" key="1">
    <source>
        <dbReference type="SAM" id="MobiDB-lite"/>
    </source>
</evidence>
<reference evidence="2" key="1">
    <citation type="journal article" date="2020" name="Stud. Mycol.">
        <title>101 Dothideomycetes genomes: a test case for predicting lifestyles and emergence of pathogens.</title>
        <authorList>
            <person name="Haridas S."/>
            <person name="Albert R."/>
            <person name="Binder M."/>
            <person name="Bloem J."/>
            <person name="Labutti K."/>
            <person name="Salamov A."/>
            <person name="Andreopoulos B."/>
            <person name="Baker S."/>
            <person name="Barry K."/>
            <person name="Bills G."/>
            <person name="Bluhm B."/>
            <person name="Cannon C."/>
            <person name="Castanera R."/>
            <person name="Culley D."/>
            <person name="Daum C."/>
            <person name="Ezra D."/>
            <person name="Gonzalez J."/>
            <person name="Henrissat B."/>
            <person name="Kuo A."/>
            <person name="Liang C."/>
            <person name="Lipzen A."/>
            <person name="Lutzoni F."/>
            <person name="Magnuson J."/>
            <person name="Mondo S."/>
            <person name="Nolan M."/>
            <person name="Ohm R."/>
            <person name="Pangilinan J."/>
            <person name="Park H.-J."/>
            <person name="Ramirez L."/>
            <person name="Alfaro M."/>
            <person name="Sun H."/>
            <person name="Tritt A."/>
            <person name="Yoshinaga Y."/>
            <person name="Zwiers L.-H."/>
            <person name="Turgeon B."/>
            <person name="Goodwin S."/>
            <person name="Spatafora J."/>
            <person name="Crous P."/>
            <person name="Grigoriev I."/>
        </authorList>
    </citation>
    <scope>NUCLEOTIDE SEQUENCE</scope>
    <source>
        <strain evidence="2">CBS 690.94</strain>
    </source>
</reference>
<evidence type="ECO:0000313" key="2">
    <source>
        <dbReference type="EMBL" id="KAF2445787.1"/>
    </source>
</evidence>
<feature type="compositionally biased region" description="Basic and acidic residues" evidence="1">
    <location>
        <begin position="52"/>
        <end position="69"/>
    </location>
</feature>
<proteinExistence type="predicted"/>
<dbReference type="AlphaFoldDB" id="A0A9P4PKQ2"/>
<dbReference type="EMBL" id="MU001499">
    <property type="protein sequence ID" value="KAF2445787.1"/>
    <property type="molecule type" value="Genomic_DNA"/>
</dbReference>
<accession>A0A9P4PKQ2</accession>
<keyword evidence="3" id="KW-1185">Reference proteome</keyword>
<gene>
    <name evidence="2" type="ORF">P171DRAFT_513158</name>
</gene>
<feature type="region of interest" description="Disordered" evidence="1">
    <location>
        <begin position="49"/>
        <end position="76"/>
    </location>
</feature>
<dbReference type="Proteomes" id="UP000799764">
    <property type="component" value="Unassembled WGS sequence"/>
</dbReference>
<organism evidence="2 3">
    <name type="scientific">Karstenula rhodostoma CBS 690.94</name>
    <dbReference type="NCBI Taxonomy" id="1392251"/>
    <lineage>
        <taxon>Eukaryota</taxon>
        <taxon>Fungi</taxon>
        <taxon>Dikarya</taxon>
        <taxon>Ascomycota</taxon>
        <taxon>Pezizomycotina</taxon>
        <taxon>Dothideomycetes</taxon>
        <taxon>Pleosporomycetidae</taxon>
        <taxon>Pleosporales</taxon>
        <taxon>Massarineae</taxon>
        <taxon>Didymosphaeriaceae</taxon>
        <taxon>Karstenula</taxon>
    </lineage>
</organism>
<evidence type="ECO:0000313" key="3">
    <source>
        <dbReference type="Proteomes" id="UP000799764"/>
    </source>
</evidence>
<protein>
    <submittedName>
        <fullName evidence="2">Uncharacterized protein</fullName>
    </submittedName>
</protein>